<reference evidence="2" key="1">
    <citation type="submission" date="2022-08" db="EMBL/GenBank/DDBJ databases">
        <authorList>
            <person name="Deng Y."/>
            <person name="Han X.-F."/>
            <person name="Zhang Y.-Q."/>
        </authorList>
    </citation>
    <scope>NUCLEOTIDE SEQUENCE</scope>
    <source>
        <strain evidence="2">CPCC 203386</strain>
    </source>
</reference>
<organism evidence="2 3">
    <name type="scientific">Herbiconiux daphne</name>
    <dbReference type="NCBI Taxonomy" id="2970914"/>
    <lineage>
        <taxon>Bacteria</taxon>
        <taxon>Bacillati</taxon>
        <taxon>Actinomycetota</taxon>
        <taxon>Actinomycetes</taxon>
        <taxon>Micrococcales</taxon>
        <taxon>Microbacteriaceae</taxon>
        <taxon>Herbiconiux</taxon>
    </lineage>
</organism>
<evidence type="ECO:0000313" key="2">
    <source>
        <dbReference type="EMBL" id="MCS5735783.1"/>
    </source>
</evidence>
<evidence type="ECO:0000313" key="3">
    <source>
        <dbReference type="Proteomes" id="UP001165586"/>
    </source>
</evidence>
<keyword evidence="3" id="KW-1185">Reference proteome</keyword>
<sequence length="142" mass="16410">MTDDDTYWDAFPNALSTTDLSRILSVGRPGIFTRLTNGVIPAYRLERSWIIFKPEVRAWLDANSNRPQPQPAEPVDVLAVYAEEMSHRDLMELFDKSKPTIYRWMELGVIPAFHVGGRWLVRKSQLRQALREASNQRDNQHG</sequence>
<name>A0ABT2H792_9MICO</name>
<dbReference type="InterPro" id="IPR009061">
    <property type="entry name" value="DNA-bd_dom_put_sf"/>
</dbReference>
<dbReference type="RefSeq" id="WP_259540883.1">
    <property type="nucleotide sequence ID" value="NZ_JANLCJ010000008.1"/>
</dbReference>
<proteinExistence type="predicted"/>
<dbReference type="Pfam" id="PF12728">
    <property type="entry name" value="HTH_17"/>
    <property type="match status" value="1"/>
</dbReference>
<evidence type="ECO:0000259" key="1">
    <source>
        <dbReference type="Pfam" id="PF12728"/>
    </source>
</evidence>
<dbReference type="SUPFAM" id="SSF46955">
    <property type="entry name" value="Putative DNA-binding domain"/>
    <property type="match status" value="1"/>
</dbReference>
<dbReference type="Proteomes" id="UP001165586">
    <property type="component" value="Unassembled WGS sequence"/>
</dbReference>
<protein>
    <submittedName>
        <fullName evidence="2">Helix-turn-helix domain-containing protein</fullName>
    </submittedName>
</protein>
<comment type="caution">
    <text evidence="2">The sequence shown here is derived from an EMBL/GenBank/DDBJ whole genome shotgun (WGS) entry which is preliminary data.</text>
</comment>
<dbReference type="InterPro" id="IPR041657">
    <property type="entry name" value="HTH_17"/>
</dbReference>
<dbReference type="EMBL" id="JANLCJ010000008">
    <property type="protein sequence ID" value="MCS5735783.1"/>
    <property type="molecule type" value="Genomic_DNA"/>
</dbReference>
<accession>A0ABT2H792</accession>
<gene>
    <name evidence="2" type="ORF">N1032_18740</name>
</gene>
<feature type="domain" description="Helix-turn-helix" evidence="1">
    <location>
        <begin position="86"/>
        <end position="132"/>
    </location>
</feature>